<reference evidence="1" key="1">
    <citation type="submission" date="2021-05" db="EMBL/GenBank/DDBJ databases">
        <title>Encephalitozoon hellem ATCC 50604 Complete Genome.</title>
        <authorList>
            <person name="Mascarenhas dos Santos A.C."/>
            <person name="Julian A.T."/>
            <person name="Pombert J.-F."/>
        </authorList>
    </citation>
    <scope>NUCLEOTIDE SEQUENCE</scope>
    <source>
        <strain evidence="1">ATCC 50604</strain>
    </source>
</reference>
<organism evidence="1 2">
    <name type="scientific">Encephalitozoon hellem</name>
    <name type="common">Microsporidian parasite</name>
    <dbReference type="NCBI Taxonomy" id="27973"/>
    <lineage>
        <taxon>Eukaryota</taxon>
        <taxon>Fungi</taxon>
        <taxon>Fungi incertae sedis</taxon>
        <taxon>Microsporidia</taxon>
        <taxon>Unikaryonidae</taxon>
        <taxon>Encephalitozoon</taxon>
    </lineage>
</organism>
<evidence type="ECO:0000313" key="2">
    <source>
        <dbReference type="Proteomes" id="UP001059546"/>
    </source>
</evidence>
<name>A0A9Q9CCE9_ENCHE</name>
<dbReference type="AlphaFoldDB" id="A0A9Q9CCE9"/>
<proteinExistence type="predicted"/>
<dbReference type="EMBL" id="CP075157">
    <property type="protein sequence ID" value="UTX44293.1"/>
    <property type="molecule type" value="Genomic_DNA"/>
</dbReference>
<protein>
    <submittedName>
        <fullName evidence="1">Clathrin heavy chain 1</fullName>
    </submittedName>
</protein>
<evidence type="ECO:0000313" key="1">
    <source>
        <dbReference type="EMBL" id="UTX44293.1"/>
    </source>
</evidence>
<sequence>MDRMIEEVVRRKSRTPSEGLKELLKQKMPEEQRSEPGIQVEYEFVVKTDPTRFAECPIIDTSDGHYFCTFDGRDLMFDPNQTSPYIFLPFPLRKAIFHRSGDKLYFITLDTSNKLQYSLLVNGYPSEERYVISRNVQKVTKQSNKVFYISTKNELSYINMVVEDNGVLRGRMCTSGIKSKASIDIFYASSTLFMNTEYRFRREDGKELPVQGDKMCEMGGKILVLDGREKESCIFLLDEKYCVASQLKIPAAGRASDLFPLGNITGIVSEEVLYLVNERNGELCIAKEIDLKTRPLCISLYLKENIVRISEIIVGEDLSSKESSSSVLKDFNVESNSSVEKNRDIVESALPGTGNVKIESSEDGYDTSPDKLFLVGSDTPYANLLLGNHAGEEGHRMAGEGNVFSKEDVSVDSFSPYIPDKNDSEEIRRLDEKIDMVLRAQKEIGEKMSKIERDNSERFKRLLEMLEKSYESKKTSGTQVFSAEELPRMVEILNNLEARLRSETSNESKVLNCVKKIILGTLVPAVEAAMDEIRIQMINEIRLIHNEDHLKNVKRAVDGLHSSFNKQNEIKGLISEGLIEEAAEIAIKGSESNLETFVSNVEISCLENLASSMLVALLERVLVIAKDDFKSVYQNFTYMAMMCLEPNDLNDEEVQVLEILMTYINNIEDLTLSDVKGLPVILDFQRLKLNKIKDKRGIK</sequence>
<accession>A0A9Q9CCE9</accession>
<dbReference type="Proteomes" id="UP001059546">
    <property type="component" value="Chromosome XI"/>
</dbReference>
<gene>
    <name evidence="1" type="ORF">GPU96_11g20900</name>
</gene>